<dbReference type="InterPro" id="IPR050114">
    <property type="entry name" value="UPF0173_UPF0282_UlaG_hydrolase"/>
</dbReference>
<dbReference type="SUPFAM" id="SSF56281">
    <property type="entry name" value="Metallo-hydrolase/oxidoreductase"/>
    <property type="match status" value="1"/>
</dbReference>
<reference evidence="3" key="1">
    <citation type="journal article" date="2019" name="Int. J. Syst. Evol. Microbiol.">
        <title>The Global Catalogue of Microorganisms (GCM) 10K type strain sequencing project: providing services to taxonomists for standard genome sequencing and annotation.</title>
        <authorList>
            <consortium name="The Broad Institute Genomics Platform"/>
            <consortium name="The Broad Institute Genome Sequencing Center for Infectious Disease"/>
            <person name="Wu L."/>
            <person name="Ma J."/>
        </authorList>
    </citation>
    <scope>NUCLEOTIDE SEQUENCE [LARGE SCALE GENOMIC DNA]</scope>
    <source>
        <strain evidence="3">NBRC 108565</strain>
    </source>
</reference>
<proteinExistence type="predicted"/>
<sequence length="188" mass="19511">MLPGVPVVTAPENARWLERRGVRAVGLGPDEWFEVSAGVSVRLTPAVHGDRPMPHRPGAANGHLVKVVEEDRTTVVWALGDTEVYDGIGRTPSLAGAPVDVALVPVSGWGPRLSGGHMGPREAAQVCADASVRAAVPVHWGTLHVPGGRHLPPGWMDVAGLAFGVAVAEHAAGCRPVVLPVGGSWDVP</sequence>
<keyword evidence="3" id="KW-1185">Reference proteome</keyword>
<evidence type="ECO:0000313" key="2">
    <source>
        <dbReference type="EMBL" id="BDZ43883.1"/>
    </source>
</evidence>
<dbReference type="PANTHER" id="PTHR43546">
    <property type="entry name" value="UPF0173 METAL-DEPENDENT HYDROLASE MJ1163-RELATED"/>
    <property type="match status" value="1"/>
</dbReference>
<dbReference type="PANTHER" id="PTHR43546:SF3">
    <property type="entry name" value="UPF0173 METAL-DEPENDENT HYDROLASE MJ1163"/>
    <property type="match status" value="1"/>
</dbReference>
<evidence type="ECO:0000259" key="1">
    <source>
        <dbReference type="Pfam" id="PF12706"/>
    </source>
</evidence>
<dbReference type="Proteomes" id="UP001321475">
    <property type="component" value="Chromosome"/>
</dbReference>
<dbReference type="Gene3D" id="3.60.15.10">
    <property type="entry name" value="Ribonuclease Z/Hydroxyacylglutathione hydrolase-like"/>
    <property type="match status" value="1"/>
</dbReference>
<dbReference type="Pfam" id="PF12706">
    <property type="entry name" value="Lactamase_B_2"/>
    <property type="match status" value="1"/>
</dbReference>
<feature type="domain" description="Metallo-beta-lactamase" evidence="1">
    <location>
        <begin position="18"/>
        <end position="140"/>
    </location>
</feature>
<evidence type="ECO:0000313" key="3">
    <source>
        <dbReference type="Proteomes" id="UP001321475"/>
    </source>
</evidence>
<name>A0ABN6XKM6_9CELL</name>
<protein>
    <recommendedName>
        <fullName evidence="1">Metallo-beta-lactamase domain-containing protein</fullName>
    </recommendedName>
</protein>
<dbReference type="InterPro" id="IPR036866">
    <property type="entry name" value="RibonucZ/Hydroxyglut_hydro"/>
</dbReference>
<accession>A0ABN6XKM6</accession>
<dbReference type="EMBL" id="AP027729">
    <property type="protein sequence ID" value="BDZ43883.1"/>
    <property type="molecule type" value="Genomic_DNA"/>
</dbReference>
<gene>
    <name evidence="2" type="ORF">GCM10025865_31820</name>
</gene>
<organism evidence="2 3">
    <name type="scientific">Paraoerskovia sediminicola</name>
    <dbReference type="NCBI Taxonomy" id="1138587"/>
    <lineage>
        <taxon>Bacteria</taxon>
        <taxon>Bacillati</taxon>
        <taxon>Actinomycetota</taxon>
        <taxon>Actinomycetes</taxon>
        <taxon>Micrococcales</taxon>
        <taxon>Cellulomonadaceae</taxon>
        <taxon>Paraoerskovia</taxon>
    </lineage>
</organism>
<dbReference type="InterPro" id="IPR001279">
    <property type="entry name" value="Metallo-B-lactamas"/>
</dbReference>